<evidence type="ECO:0000256" key="9">
    <source>
        <dbReference type="ARBA" id="ARBA00023012"/>
    </source>
</evidence>
<name>A0A1H3I4I1_9BURK</name>
<keyword evidence="9" id="KW-0902">Two-component regulatory system</keyword>
<dbReference type="Gene3D" id="3.30.565.10">
    <property type="entry name" value="Histidine kinase-like ATPase, C-terminal domain"/>
    <property type="match status" value="1"/>
</dbReference>
<comment type="catalytic activity">
    <reaction evidence="1">
        <text>ATP + protein L-histidine = ADP + protein N-phospho-L-histidine.</text>
        <dbReference type="EC" id="2.7.13.3"/>
    </reaction>
</comment>
<dbReference type="AlphaFoldDB" id="A0A1H3I4I1"/>
<evidence type="ECO:0000256" key="2">
    <source>
        <dbReference type="ARBA" id="ARBA00004370"/>
    </source>
</evidence>
<keyword evidence="8 11" id="KW-1133">Transmembrane helix</keyword>
<evidence type="ECO:0000259" key="13">
    <source>
        <dbReference type="PROSITE" id="PS50885"/>
    </source>
</evidence>
<dbReference type="InterPro" id="IPR005467">
    <property type="entry name" value="His_kinase_dom"/>
</dbReference>
<dbReference type="PROSITE" id="PS51257">
    <property type="entry name" value="PROKAR_LIPOPROTEIN"/>
    <property type="match status" value="1"/>
</dbReference>
<keyword evidence="5" id="KW-0808">Transferase</keyword>
<evidence type="ECO:0000256" key="6">
    <source>
        <dbReference type="ARBA" id="ARBA00022692"/>
    </source>
</evidence>
<dbReference type="InterPro" id="IPR004358">
    <property type="entry name" value="Sig_transdc_His_kin-like_C"/>
</dbReference>
<keyword evidence="7 14" id="KW-0418">Kinase</keyword>
<gene>
    <name evidence="14" type="ORF">SAMN05421547_103155</name>
</gene>
<keyword evidence="6 11" id="KW-0812">Transmembrane</keyword>
<feature type="domain" description="Histidine kinase" evidence="12">
    <location>
        <begin position="247"/>
        <end position="445"/>
    </location>
</feature>
<dbReference type="SMART" id="SM00387">
    <property type="entry name" value="HATPase_c"/>
    <property type="match status" value="1"/>
</dbReference>
<evidence type="ECO:0000256" key="4">
    <source>
        <dbReference type="ARBA" id="ARBA00022553"/>
    </source>
</evidence>
<dbReference type="GO" id="GO:0000160">
    <property type="term" value="P:phosphorelay signal transduction system"/>
    <property type="evidence" value="ECO:0007669"/>
    <property type="project" value="UniProtKB-KW"/>
</dbReference>
<evidence type="ECO:0000256" key="8">
    <source>
        <dbReference type="ARBA" id="ARBA00022989"/>
    </source>
</evidence>
<evidence type="ECO:0000256" key="1">
    <source>
        <dbReference type="ARBA" id="ARBA00000085"/>
    </source>
</evidence>
<dbReference type="PANTHER" id="PTHR45436:SF5">
    <property type="entry name" value="SENSOR HISTIDINE KINASE TRCS"/>
    <property type="match status" value="1"/>
</dbReference>
<reference evidence="14 15" key="1">
    <citation type="submission" date="2016-10" db="EMBL/GenBank/DDBJ databases">
        <authorList>
            <person name="de Groot N.N."/>
        </authorList>
    </citation>
    <scope>NUCLEOTIDE SEQUENCE [LARGE SCALE GENOMIC DNA]</scope>
    <source>
        <strain evidence="14 15">LMG 24775</strain>
    </source>
</reference>
<feature type="transmembrane region" description="Helical" evidence="11">
    <location>
        <begin position="12"/>
        <end position="31"/>
    </location>
</feature>
<accession>A0A1H3I4I1</accession>
<dbReference type="EC" id="2.7.13.3" evidence="3"/>
<evidence type="ECO:0000256" key="3">
    <source>
        <dbReference type="ARBA" id="ARBA00012438"/>
    </source>
</evidence>
<dbReference type="GO" id="GO:0004673">
    <property type="term" value="F:protein histidine kinase activity"/>
    <property type="evidence" value="ECO:0007669"/>
    <property type="project" value="UniProtKB-EC"/>
</dbReference>
<keyword evidence="10 11" id="KW-0472">Membrane</keyword>
<comment type="subcellular location">
    <subcellularLocation>
        <location evidence="2">Membrane</location>
    </subcellularLocation>
</comment>
<dbReference type="PRINTS" id="PR00344">
    <property type="entry name" value="BCTRLSENSOR"/>
</dbReference>
<dbReference type="Pfam" id="PF02518">
    <property type="entry name" value="HATPase_c"/>
    <property type="match status" value="1"/>
</dbReference>
<dbReference type="RefSeq" id="WP_074921175.1">
    <property type="nucleotide sequence ID" value="NZ_AP025556.1"/>
</dbReference>
<dbReference type="Proteomes" id="UP000183417">
    <property type="component" value="Unassembled WGS sequence"/>
</dbReference>
<dbReference type="PANTHER" id="PTHR45436">
    <property type="entry name" value="SENSOR HISTIDINE KINASE YKOH"/>
    <property type="match status" value="1"/>
</dbReference>
<dbReference type="InterPro" id="IPR036890">
    <property type="entry name" value="HATPase_C_sf"/>
</dbReference>
<evidence type="ECO:0000256" key="5">
    <source>
        <dbReference type="ARBA" id="ARBA00022679"/>
    </source>
</evidence>
<feature type="domain" description="HAMP" evidence="13">
    <location>
        <begin position="188"/>
        <end position="239"/>
    </location>
</feature>
<protein>
    <recommendedName>
        <fullName evidence="3">histidine kinase</fullName>
        <ecNumber evidence="3">2.7.13.3</ecNumber>
    </recommendedName>
</protein>
<dbReference type="InterPro" id="IPR050428">
    <property type="entry name" value="TCS_sensor_his_kinase"/>
</dbReference>
<evidence type="ECO:0000256" key="11">
    <source>
        <dbReference type="SAM" id="Phobius"/>
    </source>
</evidence>
<dbReference type="GO" id="GO:0005886">
    <property type="term" value="C:plasma membrane"/>
    <property type="evidence" value="ECO:0007669"/>
    <property type="project" value="TreeGrafter"/>
</dbReference>
<evidence type="ECO:0000256" key="10">
    <source>
        <dbReference type="ARBA" id="ARBA00023136"/>
    </source>
</evidence>
<evidence type="ECO:0000313" key="14">
    <source>
        <dbReference type="EMBL" id="SDY21998.1"/>
    </source>
</evidence>
<dbReference type="InterPro" id="IPR003660">
    <property type="entry name" value="HAMP_dom"/>
</dbReference>
<dbReference type="PROSITE" id="PS50885">
    <property type="entry name" value="HAMP"/>
    <property type="match status" value="1"/>
</dbReference>
<keyword evidence="4" id="KW-0597">Phosphoprotein</keyword>
<dbReference type="PROSITE" id="PS50109">
    <property type="entry name" value="HIS_KIN"/>
    <property type="match status" value="1"/>
</dbReference>
<proteinExistence type="predicted"/>
<evidence type="ECO:0000259" key="12">
    <source>
        <dbReference type="PROSITE" id="PS50109"/>
    </source>
</evidence>
<organism evidence="14 15">
    <name type="scientific">Delftia lacustris</name>
    <dbReference type="NCBI Taxonomy" id="558537"/>
    <lineage>
        <taxon>Bacteria</taxon>
        <taxon>Pseudomonadati</taxon>
        <taxon>Pseudomonadota</taxon>
        <taxon>Betaproteobacteria</taxon>
        <taxon>Burkholderiales</taxon>
        <taxon>Comamonadaceae</taxon>
        <taxon>Delftia</taxon>
    </lineage>
</organism>
<evidence type="ECO:0000313" key="15">
    <source>
        <dbReference type="Proteomes" id="UP000183417"/>
    </source>
</evidence>
<dbReference type="InterPro" id="IPR003594">
    <property type="entry name" value="HATPase_dom"/>
</dbReference>
<dbReference type="GeneID" id="94689391"/>
<dbReference type="EMBL" id="FNPE01000003">
    <property type="protein sequence ID" value="SDY21998.1"/>
    <property type="molecule type" value="Genomic_DNA"/>
</dbReference>
<dbReference type="SUPFAM" id="SSF55874">
    <property type="entry name" value="ATPase domain of HSP90 chaperone/DNA topoisomerase II/histidine kinase"/>
    <property type="match status" value="1"/>
</dbReference>
<sequence>MRPRHWGLSERLLALSLVATLACGTAASWLLREQLHDAVLRSFKAGLQDRAERLQAELQSPGPLTGQGTRLNRGEFGRIFSGWYWTLEQDGRLQQSRSVWDDSLELDDARPWPRHKGSETLLSLRGPQGRELLGLRRSFDVAGRRVQLHVFGPLDGTRQEWRRIDRILLVTELGLVAALLLCTVALVRLGLQPLRSLQQALQDMEDGTRTQLGRHFGPDLDPIAEAVDQVLQRNAQVVERARHQAADLSHALKKPLAVLGIQARGHQVDGPWLRDQVQAMSHTIDRHLARFASGAGSAGSVALDEVLARLLDAMRQIHAQRHLSWSIQTSTPLPGHGRRWRGAASDLEEMAGNLLDNAGKWARSRVTLAVCQDGTTTLLQIDDDGPGLAPEHLAQAMERGVRFDEQAQGHGLGLAIVRDIAETYGGSLEMGPSPLGGLRCTLRLG</sequence>
<evidence type="ECO:0000256" key="7">
    <source>
        <dbReference type="ARBA" id="ARBA00022777"/>
    </source>
</evidence>